<evidence type="ECO:0000313" key="2">
    <source>
        <dbReference type="EMBL" id="KAH9640000.1"/>
    </source>
</evidence>
<feature type="transmembrane region" description="Helical" evidence="1">
    <location>
        <begin position="44"/>
        <end position="65"/>
    </location>
</feature>
<gene>
    <name evidence="2" type="ORF">HF086_008095</name>
</gene>
<protein>
    <submittedName>
        <fullName evidence="2">Uncharacterized protein</fullName>
    </submittedName>
</protein>
<sequence>MCDTKSEAMRHSGFRPRETRYRRLKMAIRSCAARLRRQDDMWDFGILVSTLAAWIGALVVTGIVVRQKKSRLYRLKRSIYLRSIRRKGYMAYNSHLGSVVLCTGLLCVLALILRSLYNKYKVPVPQTDPILQLATIRRH</sequence>
<proteinExistence type="predicted"/>
<feature type="transmembrane region" description="Helical" evidence="1">
    <location>
        <begin position="92"/>
        <end position="113"/>
    </location>
</feature>
<dbReference type="EMBL" id="JACEFF010000297">
    <property type="protein sequence ID" value="KAH9640000.1"/>
    <property type="molecule type" value="Genomic_DNA"/>
</dbReference>
<accession>A0A922MMH7</accession>
<dbReference type="AlphaFoldDB" id="A0A922MMH7"/>
<reference evidence="2" key="1">
    <citation type="journal article" date="2021" name="G3 (Bethesda)">
        <title>Genome and transcriptome analysis of the beet armyworm Spodoptera exigua reveals targets for pest control. .</title>
        <authorList>
            <person name="Simon S."/>
            <person name="Breeschoten T."/>
            <person name="Jansen H.J."/>
            <person name="Dirks R.P."/>
            <person name="Schranz M.E."/>
            <person name="Ros V.I.D."/>
        </authorList>
    </citation>
    <scope>NUCLEOTIDE SEQUENCE</scope>
    <source>
        <strain evidence="2">TB_SE_WUR_2020</strain>
    </source>
</reference>
<keyword evidence="1" id="KW-0472">Membrane</keyword>
<organism evidence="2 3">
    <name type="scientific">Spodoptera exigua</name>
    <name type="common">Beet armyworm</name>
    <name type="synonym">Noctua fulgens</name>
    <dbReference type="NCBI Taxonomy" id="7107"/>
    <lineage>
        <taxon>Eukaryota</taxon>
        <taxon>Metazoa</taxon>
        <taxon>Ecdysozoa</taxon>
        <taxon>Arthropoda</taxon>
        <taxon>Hexapoda</taxon>
        <taxon>Insecta</taxon>
        <taxon>Pterygota</taxon>
        <taxon>Neoptera</taxon>
        <taxon>Endopterygota</taxon>
        <taxon>Lepidoptera</taxon>
        <taxon>Glossata</taxon>
        <taxon>Ditrysia</taxon>
        <taxon>Noctuoidea</taxon>
        <taxon>Noctuidae</taxon>
        <taxon>Amphipyrinae</taxon>
        <taxon>Spodoptera</taxon>
    </lineage>
</organism>
<name>A0A922MMH7_SPOEX</name>
<keyword evidence="1" id="KW-1133">Transmembrane helix</keyword>
<keyword evidence="1" id="KW-0812">Transmembrane</keyword>
<evidence type="ECO:0000313" key="3">
    <source>
        <dbReference type="Proteomes" id="UP000814243"/>
    </source>
</evidence>
<evidence type="ECO:0000256" key="1">
    <source>
        <dbReference type="SAM" id="Phobius"/>
    </source>
</evidence>
<comment type="caution">
    <text evidence="2">The sequence shown here is derived from an EMBL/GenBank/DDBJ whole genome shotgun (WGS) entry which is preliminary data.</text>
</comment>
<dbReference type="Proteomes" id="UP000814243">
    <property type="component" value="Unassembled WGS sequence"/>
</dbReference>